<evidence type="ECO:0000313" key="4">
    <source>
        <dbReference type="Proteomes" id="UP000039865"/>
    </source>
</evidence>
<comment type="catalytic activity">
    <reaction evidence="1">
        <text>O-phospho-L-threonyl-[protein] + H2O = L-threonyl-[protein] + phosphate</text>
        <dbReference type="Rhea" id="RHEA:47004"/>
        <dbReference type="Rhea" id="RHEA-COMP:11060"/>
        <dbReference type="Rhea" id="RHEA-COMP:11605"/>
        <dbReference type="ChEBI" id="CHEBI:15377"/>
        <dbReference type="ChEBI" id="CHEBI:30013"/>
        <dbReference type="ChEBI" id="CHEBI:43474"/>
        <dbReference type="ChEBI" id="CHEBI:61977"/>
        <dbReference type="EC" id="3.1.3.16"/>
    </reaction>
</comment>
<name>A0A078BAC5_STYLE</name>
<dbReference type="PANTHER" id="PTHR12320">
    <property type="entry name" value="PROTEIN PHOSPHATASE 2C"/>
    <property type="match status" value="1"/>
</dbReference>
<comment type="catalytic activity">
    <reaction evidence="1">
        <text>O-phospho-L-seryl-[protein] + H2O = L-seryl-[protein] + phosphate</text>
        <dbReference type="Rhea" id="RHEA:20629"/>
        <dbReference type="Rhea" id="RHEA-COMP:9863"/>
        <dbReference type="Rhea" id="RHEA-COMP:11604"/>
        <dbReference type="ChEBI" id="CHEBI:15377"/>
        <dbReference type="ChEBI" id="CHEBI:29999"/>
        <dbReference type="ChEBI" id="CHEBI:43474"/>
        <dbReference type="ChEBI" id="CHEBI:83421"/>
        <dbReference type="EC" id="3.1.3.16"/>
    </reaction>
</comment>
<evidence type="ECO:0000256" key="1">
    <source>
        <dbReference type="RuleBase" id="RU366020"/>
    </source>
</evidence>
<dbReference type="SMART" id="SM00332">
    <property type="entry name" value="PP2Cc"/>
    <property type="match status" value="1"/>
</dbReference>
<dbReference type="GO" id="GO:0046872">
    <property type="term" value="F:metal ion binding"/>
    <property type="evidence" value="ECO:0007669"/>
    <property type="project" value="UniProtKB-UniRule"/>
</dbReference>
<comment type="similarity">
    <text evidence="1">Belongs to the PP2C family.</text>
</comment>
<comment type="cofactor">
    <cofactor evidence="1">
        <name>Mg(2+)</name>
        <dbReference type="ChEBI" id="CHEBI:18420"/>
    </cofactor>
</comment>
<keyword evidence="1" id="KW-0378">Hydrolase</keyword>
<dbReference type="InParanoid" id="A0A078BAC5"/>
<keyword evidence="1" id="KW-0479">Metal-binding</keyword>
<accession>A0A078BAC5</accession>
<reference evidence="3 4" key="1">
    <citation type="submission" date="2014-06" db="EMBL/GenBank/DDBJ databases">
        <authorList>
            <person name="Swart Estienne"/>
        </authorList>
    </citation>
    <scope>NUCLEOTIDE SEQUENCE [LARGE SCALE GENOMIC DNA]</scope>
    <source>
        <strain evidence="3 4">130c</strain>
    </source>
</reference>
<dbReference type="PANTHER" id="PTHR12320:SF1">
    <property type="entry name" value="PROTEIN PHOSPHATASE PTC7 HOMOLOG"/>
    <property type="match status" value="1"/>
</dbReference>
<dbReference type="Proteomes" id="UP000039865">
    <property type="component" value="Unassembled WGS sequence"/>
</dbReference>
<protein>
    <recommendedName>
        <fullName evidence="1">Protein phosphatase</fullName>
        <ecNumber evidence="1">3.1.3.16</ecNumber>
    </recommendedName>
</protein>
<dbReference type="AlphaFoldDB" id="A0A078BAC5"/>
<proteinExistence type="inferred from homology"/>
<dbReference type="InterPro" id="IPR039123">
    <property type="entry name" value="PPTC7"/>
</dbReference>
<dbReference type="OMA" id="DSWFVSS"/>
<organism evidence="3 4">
    <name type="scientific">Stylonychia lemnae</name>
    <name type="common">Ciliate</name>
    <dbReference type="NCBI Taxonomy" id="5949"/>
    <lineage>
        <taxon>Eukaryota</taxon>
        <taxon>Sar</taxon>
        <taxon>Alveolata</taxon>
        <taxon>Ciliophora</taxon>
        <taxon>Intramacronucleata</taxon>
        <taxon>Spirotrichea</taxon>
        <taxon>Stichotrichia</taxon>
        <taxon>Sporadotrichida</taxon>
        <taxon>Oxytrichidae</taxon>
        <taxon>Stylonychinae</taxon>
        <taxon>Stylonychia</taxon>
    </lineage>
</organism>
<keyword evidence="1" id="KW-0460">Magnesium</keyword>
<sequence length="311" mass="35163">MSQYFKQFLLGRRTMKHNLFFLFTTFSALAGFKIHHQNLIQSLTQAEGIQEQQRRQSYFRHGFKMIPHIEKKYKGGEDACYADDQLLVVLDGVGGWNEVGVDPGLFTKQFIKLIEQEHKNDPNLELKILLEKALVQVTNQGSSTAVLLKIDPQRPDVLNTANLGDSGYAIFRVVDQQLELYYRSKEQQHGYDFPFQCGTNGDPTSDAETQEHTLKDNDILVVGSDGLFDNLYNNDIQSCIQTQIIGQNYEVDPTAVAECIAAKAEQVSFSETHFSPFAKHAKEAGKEYQGGKMDDITVVVGQFKNRQNDIV</sequence>
<dbReference type="OrthoDB" id="60843at2759"/>
<dbReference type="Gene3D" id="3.60.40.10">
    <property type="entry name" value="PPM-type phosphatase domain"/>
    <property type="match status" value="1"/>
</dbReference>
<keyword evidence="1" id="KW-0904">Protein phosphatase</keyword>
<dbReference type="EMBL" id="CCKQ01019169">
    <property type="protein sequence ID" value="CDW91186.1"/>
    <property type="molecule type" value="Genomic_DNA"/>
</dbReference>
<evidence type="ECO:0000313" key="3">
    <source>
        <dbReference type="EMBL" id="CDW91186.1"/>
    </source>
</evidence>
<keyword evidence="4" id="KW-1185">Reference proteome</keyword>
<evidence type="ECO:0000259" key="2">
    <source>
        <dbReference type="PROSITE" id="PS51746"/>
    </source>
</evidence>
<feature type="domain" description="PPM-type phosphatase" evidence="2">
    <location>
        <begin position="60"/>
        <end position="303"/>
    </location>
</feature>
<dbReference type="GO" id="GO:0004722">
    <property type="term" value="F:protein serine/threonine phosphatase activity"/>
    <property type="evidence" value="ECO:0007669"/>
    <property type="project" value="UniProtKB-EC"/>
</dbReference>
<dbReference type="PROSITE" id="PS51746">
    <property type="entry name" value="PPM_2"/>
    <property type="match status" value="1"/>
</dbReference>
<dbReference type="InterPro" id="IPR001932">
    <property type="entry name" value="PPM-type_phosphatase-like_dom"/>
</dbReference>
<dbReference type="InterPro" id="IPR036457">
    <property type="entry name" value="PPM-type-like_dom_sf"/>
</dbReference>
<dbReference type="EC" id="3.1.3.16" evidence="1"/>
<comment type="cofactor">
    <cofactor evidence="1">
        <name>Mn(2+)</name>
        <dbReference type="ChEBI" id="CHEBI:29035"/>
    </cofactor>
</comment>
<dbReference type="SUPFAM" id="SSF81606">
    <property type="entry name" value="PP2C-like"/>
    <property type="match status" value="1"/>
</dbReference>
<keyword evidence="1" id="KW-0464">Manganese</keyword>
<gene>
    <name evidence="3" type="primary">Contig11115.g11881</name>
    <name evidence="3" type="ORF">STYLEM_20338</name>
</gene>